<reference evidence="2" key="1">
    <citation type="submission" date="2019-07" db="EMBL/GenBank/DDBJ databases">
        <title>FDA dAtabase for Regulatory Grade micrObial Sequences (FDA-ARGOS): Supporting development and validation of Infectious Disease Dx tests.</title>
        <authorList>
            <person name="Bachman M."/>
            <person name="Young C."/>
            <person name="Tallon L."/>
            <person name="Sadzewicz L."/>
            <person name="Vavikolanu K."/>
            <person name="Mehta A."/>
            <person name="Aluvathingal J."/>
            <person name="Nadendla S."/>
            <person name="Nandy P."/>
            <person name="Geyer C."/>
            <person name="Yan Y."/>
            <person name="Sichtig H."/>
        </authorList>
    </citation>
    <scope>NUCLEOTIDE SEQUENCE</scope>
    <source>
        <strain evidence="2">FDAARGOS_618</strain>
    </source>
</reference>
<evidence type="ECO:0000259" key="1">
    <source>
        <dbReference type="Pfam" id="PF10124"/>
    </source>
</evidence>
<protein>
    <submittedName>
        <fullName evidence="2">Mu-like prophage major head subunit gpT family protein</fullName>
    </submittedName>
</protein>
<proteinExistence type="predicted"/>
<dbReference type="InterPro" id="IPR018774">
    <property type="entry name" value="Phage_Mu_GpT"/>
</dbReference>
<dbReference type="Proteomes" id="UP001155820">
    <property type="component" value="Unassembled WGS sequence"/>
</dbReference>
<gene>
    <name evidence="2" type="ORF">FOB26_11565</name>
</gene>
<dbReference type="AlphaFoldDB" id="A0AA44EJ53"/>
<dbReference type="Pfam" id="PF10124">
    <property type="entry name" value="Mu-like_gpT"/>
    <property type="match status" value="1"/>
</dbReference>
<organism evidence="2 3">
    <name type="scientific">Agrobacterium pusense</name>
    <dbReference type="NCBI Taxonomy" id="648995"/>
    <lineage>
        <taxon>Bacteria</taxon>
        <taxon>Pseudomonadati</taxon>
        <taxon>Pseudomonadota</taxon>
        <taxon>Alphaproteobacteria</taxon>
        <taxon>Hyphomicrobiales</taxon>
        <taxon>Rhizobiaceae</taxon>
        <taxon>Rhizobium/Agrobacterium group</taxon>
        <taxon>Agrobacterium</taxon>
    </lineage>
</organism>
<dbReference type="EMBL" id="JABRWM010000006">
    <property type="protein sequence ID" value="NRF19696.1"/>
    <property type="molecule type" value="Genomic_DNA"/>
</dbReference>
<keyword evidence="3" id="KW-1185">Reference proteome</keyword>
<feature type="domain" description="Bacteriophage Mu GpT" evidence="1">
    <location>
        <begin position="8"/>
        <end position="294"/>
    </location>
</feature>
<sequence length="296" mass="33282">MDINRINLDTLFTGYNAVFNRGFQSAKTEWRNVAMLIPSVTEKEIYAWLGQIPGIREWIGDRVINSLMTKGYTLENKDFESTVAVPRNKILDDMYGVYSPLIEELGRVAAVHPDEQVFATLSKGFTEICYDGQRFFDTDHPISVEGKTVSVANTDGGDGPAWFLLDNSRALRPLIYQERQKFNLVRKDQENDDNVFFRKEYIYGVDGRSVAGFGLWQLAWGSKQTLDAAHYEVARTHLQTLKGDEGRPLGLKPTTLVVSPQLESAAFDLINSATLANGASNKWYKSVEVIVTPWAA</sequence>
<evidence type="ECO:0000313" key="3">
    <source>
        <dbReference type="Proteomes" id="UP001155820"/>
    </source>
</evidence>
<comment type="caution">
    <text evidence="2">The sequence shown here is derived from an EMBL/GenBank/DDBJ whole genome shotgun (WGS) entry which is preliminary data.</text>
</comment>
<accession>A0AA44EJ53</accession>
<evidence type="ECO:0000313" key="2">
    <source>
        <dbReference type="EMBL" id="NRF19696.1"/>
    </source>
</evidence>
<dbReference type="RefSeq" id="WP_107339167.1">
    <property type="nucleotide sequence ID" value="NZ_JABRWL010000005.1"/>
</dbReference>
<name>A0AA44EJ53_9HYPH</name>